<sequence length="193" mass="22543">MAPTAATCIFSRILTDQGLMRCIMAYQNGFYMELLPRLVEWQTIATESAAMVFVQSNRFIQYKLPDRYRDLPYFRENLLIFGSYSLFLHPFRRDDRFPLHIAIFEGDLRVVERFVRCKGFAWMTNDAFNLAVRMGHESIIQYFCNEKLAPTTSEAWKQAIALATAYERKAVAALLNTARVNQRQAKRKARCIY</sequence>
<dbReference type="EMBL" id="JNBR01001733">
    <property type="protein sequence ID" value="OQR85275.1"/>
    <property type="molecule type" value="Genomic_DNA"/>
</dbReference>
<reference evidence="1 2" key="1">
    <citation type="journal article" date="2014" name="Genome Biol. Evol.">
        <title>The secreted proteins of Achlya hypogyna and Thraustotheca clavata identify the ancestral oomycete secretome and reveal gene acquisitions by horizontal gene transfer.</title>
        <authorList>
            <person name="Misner I."/>
            <person name="Blouin N."/>
            <person name="Leonard G."/>
            <person name="Richards T.A."/>
            <person name="Lane C.E."/>
        </authorList>
    </citation>
    <scope>NUCLEOTIDE SEQUENCE [LARGE SCALE GENOMIC DNA]</scope>
    <source>
        <strain evidence="1 2">ATCC 48635</strain>
    </source>
</reference>
<proteinExistence type="predicted"/>
<dbReference type="AlphaFoldDB" id="A0A1V9YHR4"/>
<dbReference type="SUPFAM" id="SSF48403">
    <property type="entry name" value="Ankyrin repeat"/>
    <property type="match status" value="1"/>
</dbReference>
<dbReference type="OrthoDB" id="64315at2759"/>
<organism evidence="1 2">
    <name type="scientific">Achlya hypogyna</name>
    <name type="common">Oomycete</name>
    <name type="synonym">Protoachlya hypogyna</name>
    <dbReference type="NCBI Taxonomy" id="1202772"/>
    <lineage>
        <taxon>Eukaryota</taxon>
        <taxon>Sar</taxon>
        <taxon>Stramenopiles</taxon>
        <taxon>Oomycota</taxon>
        <taxon>Saprolegniomycetes</taxon>
        <taxon>Saprolegniales</taxon>
        <taxon>Achlyaceae</taxon>
        <taxon>Achlya</taxon>
    </lineage>
</organism>
<gene>
    <name evidence="1" type="ORF">ACHHYP_12008</name>
</gene>
<keyword evidence="2" id="KW-1185">Reference proteome</keyword>
<dbReference type="InterPro" id="IPR036770">
    <property type="entry name" value="Ankyrin_rpt-contain_sf"/>
</dbReference>
<name>A0A1V9YHR4_ACHHY</name>
<evidence type="ECO:0000313" key="1">
    <source>
        <dbReference type="EMBL" id="OQR85275.1"/>
    </source>
</evidence>
<accession>A0A1V9YHR4</accession>
<protein>
    <submittedName>
        <fullName evidence="1">Uncharacterized protein</fullName>
    </submittedName>
</protein>
<dbReference type="Proteomes" id="UP000243579">
    <property type="component" value="Unassembled WGS sequence"/>
</dbReference>
<evidence type="ECO:0000313" key="2">
    <source>
        <dbReference type="Proteomes" id="UP000243579"/>
    </source>
</evidence>
<dbReference type="Gene3D" id="1.25.40.20">
    <property type="entry name" value="Ankyrin repeat-containing domain"/>
    <property type="match status" value="1"/>
</dbReference>
<comment type="caution">
    <text evidence="1">The sequence shown here is derived from an EMBL/GenBank/DDBJ whole genome shotgun (WGS) entry which is preliminary data.</text>
</comment>